<evidence type="ECO:0000256" key="10">
    <source>
        <dbReference type="SAM" id="Phobius"/>
    </source>
</evidence>
<evidence type="ECO:0000256" key="8">
    <source>
        <dbReference type="ARBA" id="ARBA00022801"/>
    </source>
</evidence>
<dbReference type="InterPro" id="IPR000073">
    <property type="entry name" value="AB_hydrolase_1"/>
</dbReference>
<accession>A0ABU9VT64</accession>
<comment type="similarity">
    <text evidence="3">Belongs to the peptidase S33 family.</text>
</comment>
<evidence type="ECO:0000256" key="5">
    <source>
        <dbReference type="ARBA" id="ARBA00022438"/>
    </source>
</evidence>
<evidence type="ECO:0000313" key="12">
    <source>
        <dbReference type="EMBL" id="MEN1760362.1"/>
    </source>
</evidence>
<name>A0ABU9VT64_9CLOT</name>
<organism evidence="12 13">
    <name type="scientific">Anoxynatronum sibiricum</name>
    <dbReference type="NCBI Taxonomy" id="210623"/>
    <lineage>
        <taxon>Bacteria</taxon>
        <taxon>Bacillati</taxon>
        <taxon>Bacillota</taxon>
        <taxon>Clostridia</taxon>
        <taxon>Eubacteriales</taxon>
        <taxon>Clostridiaceae</taxon>
        <taxon>Anoxynatronum</taxon>
    </lineage>
</organism>
<evidence type="ECO:0000256" key="9">
    <source>
        <dbReference type="ARBA" id="ARBA00029605"/>
    </source>
</evidence>
<dbReference type="PANTHER" id="PTHR43722">
    <property type="entry name" value="PROLINE IMINOPEPTIDASE"/>
    <property type="match status" value="1"/>
</dbReference>
<comment type="caution">
    <text evidence="12">The sequence shown here is derived from an EMBL/GenBank/DDBJ whole genome shotgun (WGS) entry which is preliminary data.</text>
</comment>
<dbReference type="InterPro" id="IPR002410">
    <property type="entry name" value="Peptidase_S33"/>
</dbReference>
<proteinExistence type="inferred from homology"/>
<dbReference type="InterPro" id="IPR029058">
    <property type="entry name" value="AB_hydrolase_fold"/>
</dbReference>
<keyword evidence="10" id="KW-0812">Transmembrane</keyword>
<sequence length="408" mass="45563">MILKLAGMLIAFLLLIPVILLPFMTAVPLLVVAVLALIDAGLLYQLLTRAVLWSSKLVLMAGLVAVAVLAVVTSQWCAKTPPILGADGLPLPGSIASLEQVEINGEKQWITIRGHDTDKPVLLFLAGGPGGTQLAATRKVLGQLEEHFVVVNWDQPGAGKSYRAVDLKKLTPQQYLDDAHRLTLYLMERFGEEKIYVVGESWGSILGIWMVQQHPEHFHAFIGLAQMVAFLETDLYDYQLALEISADQGNTKTQLALQKQGPPPYFGKGIAWKVTRYIMVLSQTMMQNPKITGPGYDTFGDIFAVEYGLYDKVNYFRGLLRVMDTMWPQLWEVDLRKDAATLAVPVYFMEGRHDINAPPHLVEDYYEILAAPHKELIWFEHSGHSPWVDESEKVIDMLVNKVKGGRVK</sequence>
<keyword evidence="8 12" id="KW-0378">Hydrolase</keyword>
<dbReference type="InterPro" id="IPR005944">
    <property type="entry name" value="Pro_iminopeptidase"/>
</dbReference>
<keyword evidence="6" id="KW-0963">Cytoplasm</keyword>
<evidence type="ECO:0000256" key="2">
    <source>
        <dbReference type="ARBA" id="ARBA00004496"/>
    </source>
</evidence>
<dbReference type="PANTHER" id="PTHR43722:SF1">
    <property type="entry name" value="PROLINE IMINOPEPTIDASE"/>
    <property type="match status" value="1"/>
</dbReference>
<dbReference type="EC" id="3.4.11.5" evidence="4"/>
<keyword evidence="7" id="KW-0645">Protease</keyword>
<gene>
    <name evidence="12" type="ORF">AAIG11_07755</name>
</gene>
<comment type="subcellular location">
    <subcellularLocation>
        <location evidence="2">Cytoplasm</location>
    </subcellularLocation>
</comment>
<reference evidence="12 13" key="1">
    <citation type="submission" date="2024-04" db="EMBL/GenBank/DDBJ databases">
        <title>Genome sequencing and metabolic network reconstruction of aminoacids and betaine degradation by Anoxynatronum sibiricum.</title>
        <authorList>
            <person name="Detkova E.N."/>
            <person name="Boltjanskaja Y.V."/>
            <person name="Mardanov A.V."/>
            <person name="Kevbrin V."/>
        </authorList>
    </citation>
    <scope>NUCLEOTIDE SEQUENCE [LARGE SCALE GENOMIC DNA]</scope>
    <source>
        <strain evidence="12 13">Z-7981</strain>
    </source>
</reference>
<evidence type="ECO:0000313" key="13">
    <source>
        <dbReference type="Proteomes" id="UP001407405"/>
    </source>
</evidence>
<keyword evidence="13" id="KW-1185">Reference proteome</keyword>
<dbReference type="GO" id="GO:0016787">
    <property type="term" value="F:hydrolase activity"/>
    <property type="evidence" value="ECO:0007669"/>
    <property type="project" value="UniProtKB-KW"/>
</dbReference>
<evidence type="ECO:0000256" key="7">
    <source>
        <dbReference type="ARBA" id="ARBA00022670"/>
    </source>
</evidence>
<evidence type="ECO:0000259" key="11">
    <source>
        <dbReference type="Pfam" id="PF00561"/>
    </source>
</evidence>
<keyword evidence="5" id="KW-0031">Aminopeptidase</keyword>
<dbReference type="PRINTS" id="PR00793">
    <property type="entry name" value="PROAMNOPTASE"/>
</dbReference>
<evidence type="ECO:0000256" key="4">
    <source>
        <dbReference type="ARBA" id="ARBA00012568"/>
    </source>
</evidence>
<feature type="domain" description="AB hydrolase-1" evidence="11">
    <location>
        <begin position="120"/>
        <end position="386"/>
    </location>
</feature>
<dbReference type="RefSeq" id="WP_343185683.1">
    <property type="nucleotide sequence ID" value="NZ_JBCITM010000006.1"/>
</dbReference>
<dbReference type="Pfam" id="PF00561">
    <property type="entry name" value="Abhydrolase_1"/>
    <property type="match status" value="1"/>
</dbReference>
<feature type="transmembrane region" description="Helical" evidence="10">
    <location>
        <begin position="50"/>
        <end position="72"/>
    </location>
</feature>
<dbReference type="Gene3D" id="3.40.50.1820">
    <property type="entry name" value="alpha/beta hydrolase"/>
    <property type="match status" value="1"/>
</dbReference>
<comment type="catalytic activity">
    <reaction evidence="1">
        <text>Release of N-terminal proline from a peptide.</text>
        <dbReference type="EC" id="3.4.11.5"/>
    </reaction>
</comment>
<keyword evidence="10" id="KW-0472">Membrane</keyword>
<keyword evidence="10" id="KW-1133">Transmembrane helix</keyword>
<dbReference type="SUPFAM" id="SSF53474">
    <property type="entry name" value="alpha/beta-Hydrolases"/>
    <property type="match status" value="1"/>
</dbReference>
<evidence type="ECO:0000256" key="1">
    <source>
        <dbReference type="ARBA" id="ARBA00001585"/>
    </source>
</evidence>
<feature type="transmembrane region" description="Helical" evidence="10">
    <location>
        <begin position="6"/>
        <end position="38"/>
    </location>
</feature>
<dbReference type="Proteomes" id="UP001407405">
    <property type="component" value="Unassembled WGS sequence"/>
</dbReference>
<evidence type="ECO:0000256" key="6">
    <source>
        <dbReference type="ARBA" id="ARBA00022490"/>
    </source>
</evidence>
<evidence type="ECO:0000256" key="3">
    <source>
        <dbReference type="ARBA" id="ARBA00010088"/>
    </source>
</evidence>
<dbReference type="EMBL" id="JBCITM010000006">
    <property type="protein sequence ID" value="MEN1760362.1"/>
    <property type="molecule type" value="Genomic_DNA"/>
</dbReference>
<protein>
    <recommendedName>
        <fullName evidence="4">prolyl aminopeptidase</fullName>
        <ecNumber evidence="4">3.4.11.5</ecNumber>
    </recommendedName>
    <alternativeName>
        <fullName evidence="9">Prolyl aminopeptidase</fullName>
    </alternativeName>
</protein>